<dbReference type="GO" id="GO:0003677">
    <property type="term" value="F:DNA binding"/>
    <property type="evidence" value="ECO:0007669"/>
    <property type="project" value="UniProtKB-KW"/>
</dbReference>
<dbReference type="AlphaFoldDB" id="A0A3A1NFF4"/>
<feature type="domain" description="Tyr recombinase" evidence="4">
    <location>
        <begin position="222"/>
        <end position="398"/>
    </location>
</feature>
<evidence type="ECO:0000259" key="4">
    <source>
        <dbReference type="PROSITE" id="PS51898"/>
    </source>
</evidence>
<dbReference type="InterPro" id="IPR011010">
    <property type="entry name" value="DNA_brk_join_enz"/>
</dbReference>
<dbReference type="EMBL" id="QXFH01000069">
    <property type="protein sequence ID" value="RIV35702.1"/>
    <property type="molecule type" value="Genomic_DNA"/>
</dbReference>
<dbReference type="InterPro" id="IPR002104">
    <property type="entry name" value="Integrase_catalytic"/>
</dbReference>
<evidence type="ECO:0000256" key="3">
    <source>
        <dbReference type="ARBA" id="ARBA00023172"/>
    </source>
</evidence>
<dbReference type="OrthoDB" id="892893at2"/>
<dbReference type="RefSeq" id="WP_119606718.1">
    <property type="nucleotide sequence ID" value="NZ_QXFH01000069.1"/>
</dbReference>
<gene>
    <name evidence="5" type="ORF">D2V08_03515</name>
</gene>
<dbReference type="InterPro" id="IPR050090">
    <property type="entry name" value="Tyrosine_recombinase_XerCD"/>
</dbReference>
<evidence type="ECO:0000313" key="6">
    <source>
        <dbReference type="Proteomes" id="UP000266067"/>
    </source>
</evidence>
<comment type="similarity">
    <text evidence="1">Belongs to the 'phage' integrase family.</text>
</comment>
<dbReference type="PANTHER" id="PTHR30349">
    <property type="entry name" value="PHAGE INTEGRASE-RELATED"/>
    <property type="match status" value="1"/>
</dbReference>
<comment type="caution">
    <text evidence="5">The sequence shown here is derived from an EMBL/GenBank/DDBJ whole genome shotgun (WGS) entry which is preliminary data.</text>
</comment>
<dbReference type="GO" id="GO:0006310">
    <property type="term" value="P:DNA recombination"/>
    <property type="evidence" value="ECO:0007669"/>
    <property type="project" value="UniProtKB-KW"/>
</dbReference>
<dbReference type="Pfam" id="PF00589">
    <property type="entry name" value="Phage_integrase"/>
    <property type="match status" value="1"/>
</dbReference>
<keyword evidence="3" id="KW-0233">DNA recombination</keyword>
<dbReference type="PANTHER" id="PTHR30349:SF64">
    <property type="entry name" value="PROPHAGE INTEGRASE INTD-RELATED"/>
    <property type="match status" value="1"/>
</dbReference>
<dbReference type="Pfam" id="PF17293">
    <property type="entry name" value="Arm-DNA-bind_5"/>
    <property type="match status" value="1"/>
</dbReference>
<dbReference type="Pfam" id="PF13102">
    <property type="entry name" value="Phage_int_SAM_5"/>
    <property type="match status" value="1"/>
</dbReference>
<protein>
    <submittedName>
        <fullName evidence="5">Site-specific integrase</fullName>
    </submittedName>
</protein>
<name>A0A3A1NFF4_9FLAO</name>
<dbReference type="Proteomes" id="UP000266067">
    <property type="component" value="Unassembled WGS sequence"/>
</dbReference>
<dbReference type="Gene3D" id="1.10.443.10">
    <property type="entry name" value="Intergrase catalytic core"/>
    <property type="match status" value="1"/>
</dbReference>
<reference evidence="5 6" key="1">
    <citation type="submission" date="2018-08" db="EMBL/GenBank/DDBJ databases">
        <title>Proposal of Muricauda 72 sp.nov. and Muricauda NH166 sp.nov., isolated from seawater.</title>
        <authorList>
            <person name="Cheng H."/>
            <person name="Wu Y.-H."/>
            <person name="Guo L.-L."/>
            <person name="Xu X.-W."/>
        </authorList>
    </citation>
    <scope>NUCLEOTIDE SEQUENCE [LARGE SCALE GENOMIC DNA]</scope>
    <source>
        <strain evidence="5 6">KCTC 22173</strain>
    </source>
</reference>
<evidence type="ECO:0000256" key="1">
    <source>
        <dbReference type="ARBA" id="ARBA00008857"/>
    </source>
</evidence>
<keyword evidence="6" id="KW-1185">Reference proteome</keyword>
<evidence type="ECO:0000256" key="2">
    <source>
        <dbReference type="ARBA" id="ARBA00023125"/>
    </source>
</evidence>
<dbReference type="GO" id="GO:0015074">
    <property type="term" value="P:DNA integration"/>
    <property type="evidence" value="ECO:0007669"/>
    <property type="project" value="InterPro"/>
</dbReference>
<dbReference type="CDD" id="cd01185">
    <property type="entry name" value="INTN1_C_like"/>
    <property type="match status" value="1"/>
</dbReference>
<dbReference type="InterPro" id="IPR025269">
    <property type="entry name" value="SAM-like_dom"/>
</dbReference>
<dbReference type="PROSITE" id="PS51898">
    <property type="entry name" value="TYR_RECOMBINASE"/>
    <property type="match status" value="1"/>
</dbReference>
<organism evidence="5 6">
    <name type="scientific">Flagellimonas lutimaris</name>
    <dbReference type="NCBI Taxonomy" id="475082"/>
    <lineage>
        <taxon>Bacteria</taxon>
        <taxon>Pseudomonadati</taxon>
        <taxon>Bacteroidota</taxon>
        <taxon>Flavobacteriia</taxon>
        <taxon>Flavobacteriales</taxon>
        <taxon>Flavobacteriaceae</taxon>
        <taxon>Flagellimonas</taxon>
    </lineage>
</organism>
<evidence type="ECO:0000313" key="5">
    <source>
        <dbReference type="EMBL" id="RIV35702.1"/>
    </source>
</evidence>
<dbReference type="InterPro" id="IPR013762">
    <property type="entry name" value="Integrase-like_cat_sf"/>
</dbReference>
<dbReference type="SUPFAM" id="SSF56349">
    <property type="entry name" value="DNA breaking-rejoining enzymes"/>
    <property type="match status" value="1"/>
</dbReference>
<sequence length="423" mass="49443">MRTRSTFSISFWISTSRRSDGTAKIYARITVDSQRVNMSLKYTIPAESWDRKGSRVLGRTTEAQEINAYLMEVETELFQCYRELRSKTTHITPQMVKAKYFGEDENHMTLTSLFEYHNLHGAHNLGKATLSHYKTTQKYLLGYLKKHYKRDDYRLSQLNHQFVVGFETYLRKLHPIHHHGRLSNNGAMKHIQRLRKMVRMAVNNEWIEKYPFQKFKIRMEKKERDFLTLGELRKIQDFQTKIERLQIVKDLFVFSCYTGIAYCDIMNLNEDNLVLGIDGKHWISTKRQKTKNSFKLPLLGPALSIVKRYHYHPKRSTDKLFPKISNQKLNSYLKEIADSCHIKKHITFHMARHTFATTITLSNGVPIETVSKILGHSELATTQIYARVLDKKISEDMSGLESILTSKLSDSIDDSEKFGNSVF</sequence>
<dbReference type="Gene3D" id="1.10.150.130">
    <property type="match status" value="1"/>
</dbReference>
<keyword evidence="2" id="KW-0238">DNA-binding</keyword>
<dbReference type="InterPro" id="IPR010998">
    <property type="entry name" value="Integrase_recombinase_N"/>
</dbReference>
<proteinExistence type="inferred from homology"/>
<dbReference type="InterPro" id="IPR035386">
    <property type="entry name" value="Arm-DNA-bind_5"/>
</dbReference>
<accession>A0A3A1NFF4</accession>